<dbReference type="PROSITE" id="PS50002">
    <property type="entry name" value="SH3"/>
    <property type="match status" value="3"/>
</dbReference>
<organism evidence="9 10">
    <name type="scientific">Megalops atlanticus</name>
    <name type="common">Tarpon</name>
    <name type="synonym">Clupea gigantea</name>
    <dbReference type="NCBI Taxonomy" id="7932"/>
    <lineage>
        <taxon>Eukaryota</taxon>
        <taxon>Metazoa</taxon>
        <taxon>Chordata</taxon>
        <taxon>Craniata</taxon>
        <taxon>Vertebrata</taxon>
        <taxon>Euteleostomi</taxon>
        <taxon>Actinopterygii</taxon>
        <taxon>Neopterygii</taxon>
        <taxon>Teleostei</taxon>
        <taxon>Elopiformes</taxon>
        <taxon>Megalopidae</taxon>
        <taxon>Megalops</taxon>
    </lineage>
</organism>
<dbReference type="InterPro" id="IPR035753">
    <property type="entry name" value="RIM-BP_SH3_2"/>
</dbReference>
<dbReference type="FunFam" id="2.30.30.40:FF:000016">
    <property type="entry name" value="RIMS-binding protein 2 isoform X2"/>
    <property type="match status" value="1"/>
</dbReference>
<sequence>MKACFPQAQVDHVELRADLPEVTAQHNSVLEENQRLRAKLENLEQVLKHMREVTERRQQLELEHEQALAILAFKQNEVKRLQRAQFAAKKEQEGVVQMLESTLDCMQATVLELEEKCRCQSEQFALLSQELERFRQQGNPDLSQLTNGVPEFGPLGAGLARSQWAPGPRRRVLPTINSHEAAAASEVRGLDINAAPVPSRGVTAKLKVFIVRYSYDPYEGPNYNPEVELPLVAGEYICVYGDMDEDGFYEGELMDGRRGLVPSNFVELVSDDIITGGLPPVVNDLSHNALHEGSFHSEDNLTRFCPDNFERAGEAAAPTEGAPGGDQSPMTNGFDADTEEAGIDVVPYPRRLTLIKQLAKSIIIGWDPPQVPAGWGNVWSYNVYVDRELRLSVPFGAQTKAVLERLDVNLKAYRVCVQSVTERGTSDQLRCTLLVGRDVCMAPTQLRVDRVTATSARLAWLPSNSNYMHTVSLNDGECWLIKAGGYSLSLSDLRPGQLYKVKVEARSHCTPWELSLYGREHKCAVITFTTLMAGHPVAPLNVRLEVGPSPGIVLVSWQPVSIDGISNGVPVTGYTIYADRRKVLEVSSPTATSALIGPSQIHILQTAQELTVRTMSPQGESPDSVPVRVLPSLMATAVGMTFARPSSPGTHATAPPQETSTAKRNSPVDAHASFVETSPNAYKVIPTDSASVRPPEVSVTKSSGGVQTSAVTKEPVHLSMPLPTISISECPDHEVSGAEPGTPAAEDCASKPIGVQSEAKVTSDLSDALEEDEGLYSDIPDEECQEGCGVGEDGKADTWETDSDEELLERILKSQTHQRKELFSIPEVTEEEDNCEEPEESEQRRSPQIQRLHPEQKRPAVPDGTAHSPAPKAQQSAGRVAQSDRCFNAKSKPPEGPHPNPTPQHHTSRAQSGQRFEDASQGHGGYGTIPQTKSKKQHRVHYSDVVDTISYPGEGYDSDSSVYIPSKGVRRGSHQKGHRSQPAKAGPEKGGGDRLRREAILRSQMAAGRYLGSRTVVRTTAPAGSRMEIDVEYGTEDEEEGLPFDPADVVVEEMSSEWWVEGSRSKLLEELRDCAAGFQALACGARRTEQPEMLDSAPFEAEPAAFLQHQSGGRAVRRLEYHTASPQRAKLEQKTRSYSADSGYPREPPGNRDPHLNSKSPKTARAEARQFKDGVRVITTEDEEDMVPRRLVEKDEVRIFVALFPYDPAVMSPNPDASEEELPFKEGQIIMVYGDKDADGFYRGESLGRFGYVPCNMVSEIHVEDEKARAQLLKKGFLSPESSIEKKDPKQPPNGPKTRAPRRMVAIFDYDPQESSPNTDIEAELSFCSGDVIYVFGDMDEDGFYYGDLNGQRGLVPSNFLQALPEPVEPAPAGEEHDQEVLEKRRATQKRRGSVFIKS</sequence>
<dbReference type="Proteomes" id="UP001046870">
    <property type="component" value="Chromosome 9"/>
</dbReference>
<feature type="domain" description="Fibronectin type-III" evidence="8">
    <location>
        <begin position="538"/>
        <end position="632"/>
    </location>
</feature>
<feature type="region of interest" description="Disordered" evidence="6">
    <location>
        <begin position="779"/>
        <end position="803"/>
    </location>
</feature>
<dbReference type="Pfam" id="PF25523">
    <property type="entry name" value="Ig_RIMBP2"/>
    <property type="match status" value="1"/>
</dbReference>
<feature type="compositionally biased region" description="Basic and acidic residues" evidence="6">
    <location>
        <begin position="1374"/>
        <end position="1386"/>
    </location>
</feature>
<name>A0A9D3PY13_MEGAT</name>
<dbReference type="SUPFAM" id="SSF50044">
    <property type="entry name" value="SH3-domain"/>
    <property type="match status" value="3"/>
</dbReference>
<evidence type="ECO:0000259" key="7">
    <source>
        <dbReference type="PROSITE" id="PS50002"/>
    </source>
</evidence>
<feature type="region of interest" description="Disordered" evidence="6">
    <location>
        <begin position="642"/>
        <end position="668"/>
    </location>
</feature>
<feature type="compositionally biased region" description="Polar residues" evidence="6">
    <location>
        <begin position="903"/>
        <end position="914"/>
    </location>
</feature>
<evidence type="ECO:0000256" key="6">
    <source>
        <dbReference type="SAM" id="MobiDB-lite"/>
    </source>
</evidence>
<dbReference type="FunFam" id="2.60.40.10:FF:000072">
    <property type="entry name" value="RIMS-binding protein 2 isoform X1"/>
    <property type="match status" value="1"/>
</dbReference>
<dbReference type="InterPro" id="IPR057884">
    <property type="entry name" value="FN3_RIM-BP1/2/3"/>
</dbReference>
<dbReference type="CDD" id="cd00063">
    <property type="entry name" value="FN3"/>
    <property type="match status" value="3"/>
</dbReference>
<gene>
    <name evidence="9" type="ORF">MATL_G00122930</name>
</gene>
<keyword evidence="10" id="KW-1185">Reference proteome</keyword>
<evidence type="ECO:0000256" key="3">
    <source>
        <dbReference type="ARBA" id="ARBA00022737"/>
    </source>
</evidence>
<feature type="domain" description="SH3" evidence="7">
    <location>
        <begin position="1195"/>
        <end position="1263"/>
    </location>
</feature>
<dbReference type="InterPro" id="IPR035755">
    <property type="entry name" value="RIM-BP_SH3_3"/>
</dbReference>
<dbReference type="PANTHER" id="PTHR14234">
    <property type="entry name" value="RIM BINDING PROTEIN-RELATED"/>
    <property type="match status" value="1"/>
</dbReference>
<evidence type="ECO:0000313" key="9">
    <source>
        <dbReference type="EMBL" id="KAG7471271.1"/>
    </source>
</evidence>
<dbReference type="PANTHER" id="PTHR14234:SF20">
    <property type="entry name" value="PERIPHERAL-TYPE BENZODIAZEPINE RECEPTOR-ASSOCIATED PROTEIN 1"/>
    <property type="match status" value="1"/>
</dbReference>
<dbReference type="InterPro" id="IPR036028">
    <property type="entry name" value="SH3-like_dom_sf"/>
</dbReference>
<feature type="region of interest" description="Disordered" evidence="6">
    <location>
        <begin position="1281"/>
        <end position="1301"/>
    </location>
</feature>
<dbReference type="InterPro" id="IPR001452">
    <property type="entry name" value="SH3_domain"/>
</dbReference>
<feature type="region of interest" description="Disordered" evidence="6">
    <location>
        <begin position="1365"/>
        <end position="1399"/>
    </location>
</feature>
<dbReference type="InterPro" id="IPR013783">
    <property type="entry name" value="Ig-like_fold"/>
</dbReference>
<evidence type="ECO:0000256" key="1">
    <source>
        <dbReference type="ARBA" id="ARBA00010749"/>
    </source>
</evidence>
<evidence type="ECO:0000256" key="2">
    <source>
        <dbReference type="ARBA" id="ARBA00022443"/>
    </source>
</evidence>
<dbReference type="SUPFAM" id="SSF49265">
    <property type="entry name" value="Fibronectin type III"/>
    <property type="match status" value="2"/>
</dbReference>
<dbReference type="Pfam" id="PF07653">
    <property type="entry name" value="SH3_2"/>
    <property type="match status" value="3"/>
</dbReference>
<feature type="compositionally biased region" description="Basic residues" evidence="6">
    <location>
        <begin position="968"/>
        <end position="981"/>
    </location>
</feature>
<dbReference type="SMART" id="SM00326">
    <property type="entry name" value="SH3"/>
    <property type="match status" value="3"/>
</dbReference>
<feature type="compositionally biased region" description="Acidic residues" evidence="6">
    <location>
        <begin position="828"/>
        <end position="840"/>
    </location>
</feature>
<feature type="region of interest" description="Disordered" evidence="6">
    <location>
        <begin position="685"/>
        <end position="714"/>
    </location>
</feature>
<dbReference type="Gene3D" id="2.30.30.40">
    <property type="entry name" value="SH3 Domains"/>
    <property type="match status" value="3"/>
</dbReference>
<dbReference type="InterPro" id="IPR040325">
    <property type="entry name" value="RIMBP1/2/3"/>
</dbReference>
<feature type="compositionally biased region" description="Basic and acidic residues" evidence="6">
    <location>
        <begin position="986"/>
        <end position="995"/>
    </location>
</feature>
<comment type="caution">
    <text evidence="9">The sequence shown here is derived from an EMBL/GenBank/DDBJ whole genome shotgun (WGS) entry which is preliminary data.</text>
</comment>
<evidence type="ECO:0000256" key="4">
    <source>
        <dbReference type="PROSITE-ProRule" id="PRU00192"/>
    </source>
</evidence>
<feature type="domain" description="SH3" evidence="7">
    <location>
        <begin position="204"/>
        <end position="271"/>
    </location>
</feature>
<evidence type="ECO:0000259" key="8">
    <source>
        <dbReference type="PROSITE" id="PS50853"/>
    </source>
</evidence>
<feature type="domain" description="SH3" evidence="7">
    <location>
        <begin position="1299"/>
        <end position="1366"/>
    </location>
</feature>
<keyword evidence="3" id="KW-0677">Repeat</keyword>
<feature type="coiled-coil region" evidence="5">
    <location>
        <begin position="26"/>
        <end position="116"/>
    </location>
</feature>
<dbReference type="Gene3D" id="2.60.40.10">
    <property type="entry name" value="Immunoglobulins"/>
    <property type="match status" value="2"/>
</dbReference>
<dbReference type="InterPro" id="IPR036116">
    <property type="entry name" value="FN3_sf"/>
</dbReference>
<feature type="compositionally biased region" description="Polar residues" evidence="6">
    <location>
        <begin position="699"/>
        <end position="711"/>
    </location>
</feature>
<dbReference type="FunFam" id="2.30.30.40:FF:000023">
    <property type="entry name" value="RIMS-binding protein 2 isoform F"/>
    <property type="match status" value="1"/>
</dbReference>
<feature type="region of interest" description="Disordered" evidence="6">
    <location>
        <begin position="815"/>
        <end position="995"/>
    </location>
</feature>
<dbReference type="CDD" id="cd12013">
    <property type="entry name" value="SH3_RIM-BP_3"/>
    <property type="match status" value="1"/>
</dbReference>
<dbReference type="PROSITE" id="PS50853">
    <property type="entry name" value="FN3"/>
    <property type="match status" value="2"/>
</dbReference>
<dbReference type="FunFam" id="2.30.30.40:FF:000006">
    <property type="entry name" value="RIMS-binding protein 2 isoform X1"/>
    <property type="match status" value="1"/>
</dbReference>
<dbReference type="EMBL" id="JAFDVH010000009">
    <property type="protein sequence ID" value="KAG7471271.1"/>
    <property type="molecule type" value="Genomic_DNA"/>
</dbReference>
<evidence type="ECO:0000256" key="5">
    <source>
        <dbReference type="SAM" id="Coils"/>
    </source>
</evidence>
<keyword evidence="5" id="KW-0175">Coiled coil</keyword>
<accession>A0A9D3PY13</accession>
<dbReference type="CDD" id="cd12012">
    <property type="entry name" value="SH3_RIM-BP_2"/>
    <property type="match status" value="1"/>
</dbReference>
<evidence type="ECO:0000313" key="10">
    <source>
        <dbReference type="Proteomes" id="UP001046870"/>
    </source>
</evidence>
<protein>
    <submittedName>
        <fullName evidence="9">Uncharacterized protein</fullName>
    </submittedName>
</protein>
<dbReference type="OrthoDB" id="4158657at2759"/>
<reference evidence="9" key="1">
    <citation type="submission" date="2021-01" db="EMBL/GenBank/DDBJ databases">
        <authorList>
            <person name="Zahm M."/>
            <person name="Roques C."/>
            <person name="Cabau C."/>
            <person name="Klopp C."/>
            <person name="Donnadieu C."/>
            <person name="Jouanno E."/>
            <person name="Lampietro C."/>
            <person name="Louis A."/>
            <person name="Herpin A."/>
            <person name="Echchiki A."/>
            <person name="Berthelot C."/>
            <person name="Parey E."/>
            <person name="Roest-Crollius H."/>
            <person name="Braasch I."/>
            <person name="Postlethwait J."/>
            <person name="Bobe J."/>
            <person name="Montfort J."/>
            <person name="Bouchez O."/>
            <person name="Begum T."/>
            <person name="Mejri S."/>
            <person name="Adams A."/>
            <person name="Chen W.-J."/>
            <person name="Guiguen Y."/>
        </authorList>
    </citation>
    <scope>NUCLEOTIDE SEQUENCE</scope>
    <source>
        <strain evidence="9">YG-15Mar2019-1</strain>
        <tissue evidence="9">Brain</tissue>
    </source>
</reference>
<feature type="region of interest" description="Disordered" evidence="6">
    <location>
        <begin position="1122"/>
        <end position="1168"/>
    </location>
</feature>
<dbReference type="CDD" id="cd12014">
    <property type="entry name" value="SH3_RIM-BP_1"/>
    <property type="match status" value="1"/>
</dbReference>
<dbReference type="InterPro" id="IPR003961">
    <property type="entry name" value="FN3_dom"/>
</dbReference>
<comment type="similarity">
    <text evidence="1">Belongs to the RIMBP family.</text>
</comment>
<proteinExistence type="inferred from homology"/>
<feature type="domain" description="Fibronectin type-III" evidence="8">
    <location>
        <begin position="442"/>
        <end position="533"/>
    </location>
</feature>
<keyword evidence="2 4" id="KW-0728">SH3 domain</keyword>
<dbReference type="SMART" id="SM00060">
    <property type="entry name" value="FN3"/>
    <property type="match status" value="3"/>
</dbReference>